<accession>A0AAE3G3Q8</accession>
<dbReference type="Gene3D" id="3.30.70.1520">
    <property type="entry name" value="Heterotetrameric sarcosine oxidase"/>
    <property type="match status" value="1"/>
</dbReference>
<gene>
    <name evidence="1" type="ORF">J2T57_002403</name>
</gene>
<dbReference type="Gene3D" id="3.30.1360.120">
    <property type="entry name" value="Probable tRNA modification gtpase trme, domain 1"/>
    <property type="match status" value="1"/>
</dbReference>
<dbReference type="AlphaFoldDB" id="A0AAE3G3Q8"/>
<organism evidence="1 2">
    <name type="scientific">Natronocella acetinitrilica</name>
    <dbReference type="NCBI Taxonomy" id="414046"/>
    <lineage>
        <taxon>Bacteria</taxon>
        <taxon>Pseudomonadati</taxon>
        <taxon>Pseudomonadota</taxon>
        <taxon>Gammaproteobacteria</taxon>
        <taxon>Chromatiales</taxon>
        <taxon>Ectothiorhodospiraceae</taxon>
        <taxon>Natronocella</taxon>
    </lineage>
</organism>
<protein>
    <submittedName>
        <fullName evidence="1">Heterotetrameric sarcosine oxidase gamma subunit</fullName>
    </submittedName>
</protein>
<dbReference type="Pfam" id="PF04268">
    <property type="entry name" value="SoxG"/>
    <property type="match status" value="1"/>
</dbReference>
<dbReference type="SUPFAM" id="SSF103025">
    <property type="entry name" value="Folate-binding domain"/>
    <property type="match status" value="1"/>
</dbReference>
<proteinExistence type="predicted"/>
<dbReference type="RefSeq" id="WP_253478423.1">
    <property type="nucleotide sequence ID" value="NZ_JALJXV010000005.1"/>
</dbReference>
<dbReference type="EMBL" id="JALJXV010000005">
    <property type="protein sequence ID" value="MCP1675255.1"/>
    <property type="molecule type" value="Genomic_DNA"/>
</dbReference>
<evidence type="ECO:0000313" key="2">
    <source>
        <dbReference type="Proteomes" id="UP001205843"/>
    </source>
</evidence>
<name>A0AAE3G3Q8_9GAMM</name>
<dbReference type="InterPro" id="IPR007375">
    <property type="entry name" value="SoxG"/>
</dbReference>
<sequence length="203" mass="21903">MAEQDLRYPVGLSTWQLPAQRGEPGVRIAHVRGLACCQVFARRGREDAVQAALNVTTAPGRGAMTRELLALPLAPRQWMILAPRGRDGALARALAQKLDGIGHVSDQSHGRAAFRVSGRHAVELLGRECRLDLATAEPGFAGQTVMAEISVLLCRPDAESGFVLLVYPGYAQAFLGWLQQAAASMQPLFVEEDAPPWTPTPQS</sequence>
<dbReference type="Proteomes" id="UP001205843">
    <property type="component" value="Unassembled WGS sequence"/>
</dbReference>
<keyword evidence="2" id="KW-1185">Reference proteome</keyword>
<evidence type="ECO:0000313" key="1">
    <source>
        <dbReference type="EMBL" id="MCP1675255.1"/>
    </source>
</evidence>
<reference evidence="1" key="1">
    <citation type="submission" date="2022-03" db="EMBL/GenBank/DDBJ databases">
        <title>Genomic Encyclopedia of Type Strains, Phase III (KMG-III): the genomes of soil and plant-associated and newly described type strains.</title>
        <authorList>
            <person name="Whitman W."/>
        </authorList>
    </citation>
    <scope>NUCLEOTIDE SEQUENCE</scope>
    <source>
        <strain evidence="1">ANL 6-2</strain>
    </source>
</reference>
<comment type="caution">
    <text evidence="1">The sequence shown here is derived from an EMBL/GenBank/DDBJ whole genome shotgun (WGS) entry which is preliminary data.</text>
</comment>
<dbReference type="InterPro" id="IPR027266">
    <property type="entry name" value="TrmE/GcvT-like"/>
</dbReference>